<evidence type="ECO:0000259" key="1">
    <source>
        <dbReference type="Pfam" id="PF13302"/>
    </source>
</evidence>
<dbReference type="SUPFAM" id="SSF55729">
    <property type="entry name" value="Acyl-CoA N-acyltransferases (Nat)"/>
    <property type="match status" value="1"/>
</dbReference>
<comment type="caution">
    <text evidence="2">The sequence shown here is derived from an EMBL/GenBank/DDBJ whole genome shotgun (WGS) entry which is preliminary data.</text>
</comment>
<organism evidence="2">
    <name type="scientific">marine sediment metagenome</name>
    <dbReference type="NCBI Taxonomy" id="412755"/>
    <lineage>
        <taxon>unclassified sequences</taxon>
        <taxon>metagenomes</taxon>
        <taxon>ecological metagenomes</taxon>
    </lineage>
</organism>
<feature type="domain" description="N-acetyltransferase" evidence="1">
    <location>
        <begin position="21"/>
        <end position="160"/>
    </location>
</feature>
<dbReference type="EMBL" id="LAZR01059058">
    <property type="protein sequence ID" value="KKK68592.1"/>
    <property type="molecule type" value="Genomic_DNA"/>
</dbReference>
<dbReference type="InterPro" id="IPR016181">
    <property type="entry name" value="Acyl_CoA_acyltransferase"/>
</dbReference>
<feature type="non-terminal residue" evidence="2">
    <location>
        <position position="162"/>
    </location>
</feature>
<dbReference type="GO" id="GO:0016747">
    <property type="term" value="F:acyltransferase activity, transferring groups other than amino-acyl groups"/>
    <property type="evidence" value="ECO:0007669"/>
    <property type="project" value="InterPro"/>
</dbReference>
<dbReference type="Gene3D" id="3.40.630.30">
    <property type="match status" value="1"/>
</dbReference>
<protein>
    <recommendedName>
        <fullName evidence="1">N-acetyltransferase domain-containing protein</fullName>
    </recommendedName>
</protein>
<accession>A0A0F8XHG8</accession>
<reference evidence="2" key="1">
    <citation type="journal article" date="2015" name="Nature">
        <title>Complex archaea that bridge the gap between prokaryotes and eukaryotes.</title>
        <authorList>
            <person name="Spang A."/>
            <person name="Saw J.H."/>
            <person name="Jorgensen S.L."/>
            <person name="Zaremba-Niedzwiedzka K."/>
            <person name="Martijn J."/>
            <person name="Lind A.E."/>
            <person name="van Eijk R."/>
            <person name="Schleper C."/>
            <person name="Guy L."/>
            <person name="Ettema T.J."/>
        </authorList>
    </citation>
    <scope>NUCLEOTIDE SEQUENCE</scope>
</reference>
<name>A0A0F8XHG8_9ZZZZ</name>
<evidence type="ECO:0000313" key="2">
    <source>
        <dbReference type="EMBL" id="KKK68592.1"/>
    </source>
</evidence>
<dbReference type="AlphaFoldDB" id="A0A0F8XHG8"/>
<sequence>MIGDARRRIVSKMVMVGEKIIVVPTGPEDLPQLFEFRSYAPIVGYMDDELDFAGRAEAMGTDPFLLYQQHTINQILQGHWYFSLWLKSPVTLVGTFYSTQIFSDGTIVPTILIDRKYWGKGIAEDAANVMFKWAFQDKLRHGLDGYKMVLTYINNRNTRAKA</sequence>
<dbReference type="Pfam" id="PF13302">
    <property type="entry name" value="Acetyltransf_3"/>
    <property type="match status" value="1"/>
</dbReference>
<gene>
    <name evidence="2" type="ORF">LCGC14_2942490</name>
</gene>
<dbReference type="InterPro" id="IPR000182">
    <property type="entry name" value="GNAT_dom"/>
</dbReference>
<proteinExistence type="predicted"/>